<feature type="compositionally biased region" description="Basic and acidic residues" evidence="6">
    <location>
        <begin position="97"/>
        <end position="106"/>
    </location>
</feature>
<feature type="domain" description="ACB" evidence="7">
    <location>
        <begin position="14"/>
        <end position="99"/>
    </location>
</feature>
<reference evidence="8 9" key="1">
    <citation type="submission" date="2024-02" db="EMBL/GenBank/DDBJ databases">
        <title>Chromosome-scale genome assembly of the rough periwinkle Littorina saxatilis.</title>
        <authorList>
            <person name="De Jode A."/>
            <person name="Faria R."/>
            <person name="Formenti G."/>
            <person name="Sims Y."/>
            <person name="Smith T.P."/>
            <person name="Tracey A."/>
            <person name="Wood J.M.D."/>
            <person name="Zagrodzka Z.B."/>
            <person name="Johannesson K."/>
            <person name="Butlin R.K."/>
            <person name="Leder E.H."/>
        </authorList>
    </citation>
    <scope>NUCLEOTIDE SEQUENCE [LARGE SCALE GENOMIC DNA]</scope>
    <source>
        <strain evidence="8">Snail1</strain>
        <tissue evidence="8">Muscle</tissue>
    </source>
</reference>
<dbReference type="InterPro" id="IPR014352">
    <property type="entry name" value="FERM/acyl-CoA-bd_prot_sf"/>
</dbReference>
<comment type="caution">
    <text evidence="8">The sequence shown here is derived from an EMBL/GenBank/DDBJ whole genome shotgun (WGS) entry which is preliminary data.</text>
</comment>
<feature type="repeat" description="ANK" evidence="5">
    <location>
        <begin position="207"/>
        <end position="239"/>
    </location>
</feature>
<dbReference type="SMART" id="SM00248">
    <property type="entry name" value="ANK"/>
    <property type="match status" value="3"/>
</dbReference>
<dbReference type="PANTHER" id="PTHR24119">
    <property type="entry name" value="ACYL-COA-BINDING DOMAIN-CONTAINING PROTEIN 6"/>
    <property type="match status" value="1"/>
</dbReference>
<dbReference type="Gene3D" id="1.20.80.10">
    <property type="match status" value="1"/>
</dbReference>
<evidence type="ECO:0000259" key="7">
    <source>
        <dbReference type="PROSITE" id="PS51228"/>
    </source>
</evidence>
<dbReference type="InterPro" id="IPR036770">
    <property type="entry name" value="Ankyrin_rpt-contain_sf"/>
</dbReference>
<sequence length="263" mass="29054">MEDVADDFETEESLGDVFKAATIYVRQNGAKFDADKLLYFYARYKQVNEGPCTAPKPGMFDFQGKQKWESWKQLGNMTKTEAMLEYMSLLSNLEPDWQHNHGHGTEDGGTGDDQTLRDRTRSGMGVAVSTMVCPDEQLSDGDKTIFHWCQEGSMDKVKEMLTSGGCSVNRLDEQGIGLLHWASDRGLVDMATMLLDNGADINLQDCEGQTALHYAVSCEHGDIVQLLISRNAEITLADQDGCTPTDVASDDMKTLIQGNYGLG</sequence>
<evidence type="ECO:0000256" key="3">
    <source>
        <dbReference type="ARBA" id="ARBA00023043"/>
    </source>
</evidence>
<dbReference type="PROSITE" id="PS51228">
    <property type="entry name" value="ACB_2"/>
    <property type="match status" value="1"/>
</dbReference>
<name>A0AAN9G516_9CAEN</name>
<evidence type="ECO:0000313" key="8">
    <source>
        <dbReference type="EMBL" id="KAK7095059.1"/>
    </source>
</evidence>
<dbReference type="PROSITE" id="PS50088">
    <property type="entry name" value="ANK_REPEAT"/>
    <property type="match status" value="2"/>
</dbReference>
<dbReference type="SUPFAM" id="SSF47027">
    <property type="entry name" value="Acyl-CoA binding protein"/>
    <property type="match status" value="1"/>
</dbReference>
<evidence type="ECO:0000313" key="9">
    <source>
        <dbReference type="Proteomes" id="UP001374579"/>
    </source>
</evidence>
<keyword evidence="3 5" id="KW-0040">ANK repeat</keyword>
<dbReference type="InterPro" id="IPR002110">
    <property type="entry name" value="Ankyrin_rpt"/>
</dbReference>
<dbReference type="InterPro" id="IPR000582">
    <property type="entry name" value="Acyl-CoA-binding_protein"/>
</dbReference>
<dbReference type="Gene3D" id="1.25.40.20">
    <property type="entry name" value="Ankyrin repeat-containing domain"/>
    <property type="match status" value="1"/>
</dbReference>
<gene>
    <name evidence="8" type="ORF">V1264_006520</name>
</gene>
<dbReference type="Pfam" id="PF12796">
    <property type="entry name" value="Ank_2"/>
    <property type="match status" value="1"/>
</dbReference>
<feature type="repeat" description="ANK" evidence="5">
    <location>
        <begin position="174"/>
        <end position="206"/>
    </location>
</feature>
<evidence type="ECO:0000256" key="1">
    <source>
        <dbReference type="ARBA" id="ARBA00018419"/>
    </source>
</evidence>
<protein>
    <recommendedName>
        <fullName evidence="1">Acyl-CoA-binding domain-containing protein 6</fullName>
    </recommendedName>
</protein>
<dbReference type="GO" id="GO:0000062">
    <property type="term" value="F:fatty-acyl-CoA binding"/>
    <property type="evidence" value="ECO:0007669"/>
    <property type="project" value="InterPro"/>
</dbReference>
<evidence type="ECO:0000256" key="5">
    <source>
        <dbReference type="PROSITE-ProRule" id="PRU00023"/>
    </source>
</evidence>
<dbReference type="Pfam" id="PF00887">
    <property type="entry name" value="ACBP"/>
    <property type="match status" value="1"/>
</dbReference>
<evidence type="ECO:0000256" key="6">
    <source>
        <dbReference type="SAM" id="MobiDB-lite"/>
    </source>
</evidence>
<accession>A0AAN9G516</accession>
<dbReference type="SUPFAM" id="SSF48403">
    <property type="entry name" value="Ankyrin repeat"/>
    <property type="match status" value="1"/>
</dbReference>
<keyword evidence="4" id="KW-0446">Lipid-binding</keyword>
<organism evidence="8 9">
    <name type="scientific">Littorina saxatilis</name>
    <dbReference type="NCBI Taxonomy" id="31220"/>
    <lineage>
        <taxon>Eukaryota</taxon>
        <taxon>Metazoa</taxon>
        <taxon>Spiralia</taxon>
        <taxon>Lophotrochozoa</taxon>
        <taxon>Mollusca</taxon>
        <taxon>Gastropoda</taxon>
        <taxon>Caenogastropoda</taxon>
        <taxon>Littorinimorpha</taxon>
        <taxon>Littorinoidea</taxon>
        <taxon>Littorinidae</taxon>
        <taxon>Littorina</taxon>
    </lineage>
</organism>
<dbReference type="PANTHER" id="PTHR24119:SF0">
    <property type="entry name" value="ACYL-COA-BINDING DOMAIN-CONTAINING PROTEIN 6"/>
    <property type="match status" value="1"/>
</dbReference>
<dbReference type="InterPro" id="IPR035984">
    <property type="entry name" value="Acyl-CoA-binding_sf"/>
</dbReference>
<feature type="region of interest" description="Disordered" evidence="6">
    <location>
        <begin position="97"/>
        <end position="118"/>
    </location>
</feature>
<proteinExistence type="predicted"/>
<dbReference type="Proteomes" id="UP001374579">
    <property type="component" value="Unassembled WGS sequence"/>
</dbReference>
<dbReference type="PROSITE" id="PS50297">
    <property type="entry name" value="ANK_REP_REGION"/>
    <property type="match status" value="2"/>
</dbReference>
<dbReference type="PRINTS" id="PR00689">
    <property type="entry name" value="ACOABINDINGP"/>
</dbReference>
<dbReference type="AlphaFoldDB" id="A0AAN9G516"/>
<keyword evidence="2" id="KW-0677">Repeat</keyword>
<evidence type="ECO:0000256" key="4">
    <source>
        <dbReference type="ARBA" id="ARBA00023121"/>
    </source>
</evidence>
<dbReference type="EMBL" id="JBAMIC010000018">
    <property type="protein sequence ID" value="KAK7095059.1"/>
    <property type="molecule type" value="Genomic_DNA"/>
</dbReference>
<keyword evidence="9" id="KW-1185">Reference proteome</keyword>
<evidence type="ECO:0000256" key="2">
    <source>
        <dbReference type="ARBA" id="ARBA00022737"/>
    </source>
</evidence>